<evidence type="ECO:0000313" key="2">
    <source>
        <dbReference type="EMBL" id="MCO6394363.1"/>
    </source>
</evidence>
<feature type="transmembrane region" description="Helical" evidence="1">
    <location>
        <begin position="12"/>
        <end position="40"/>
    </location>
</feature>
<proteinExistence type="predicted"/>
<keyword evidence="1" id="KW-0812">Transmembrane</keyword>
<evidence type="ECO:0000256" key="1">
    <source>
        <dbReference type="SAM" id="Phobius"/>
    </source>
</evidence>
<evidence type="ECO:0000313" key="3">
    <source>
        <dbReference type="Proteomes" id="UP001205920"/>
    </source>
</evidence>
<keyword evidence="1" id="KW-1133">Transmembrane helix</keyword>
<sequence>MRKMNINFRAEWNNAQVIVALLVAFVSFLAMVHWGLVIFWEKPWQESLATIFSYRGAIPAAAAAVLTLGIATKSLSQKSNADDRSAYYERVQWAIDMTLAENPAQQNAGWHFLTPMLESGLKSSEDIGFTRAILEYDNKFNPKNSTSSPGTTSKNWVSDLEILLLLSVLGHNRDRKESADD</sequence>
<keyword evidence="3" id="KW-1185">Reference proteome</keyword>
<dbReference type="Proteomes" id="UP001205920">
    <property type="component" value="Unassembled WGS sequence"/>
</dbReference>
<reference evidence="2 3" key="1">
    <citation type="submission" date="2021-01" db="EMBL/GenBank/DDBJ databases">
        <title>Identification and Characterization of Corynebacterium sp.</title>
        <authorList>
            <person name="Luo Q."/>
            <person name="Qu P."/>
            <person name="Chen Q."/>
        </authorList>
    </citation>
    <scope>NUCLEOTIDE SEQUENCE [LARGE SCALE GENOMIC DNA]</scope>
    <source>
        <strain evidence="2 3">MC-18</strain>
    </source>
</reference>
<name>A0AAW5HV94_9CORY</name>
<organism evidence="2 3">
    <name type="scientific">Corynebacterium lipophilum</name>
    <dbReference type="NCBI Taxonomy" id="2804918"/>
    <lineage>
        <taxon>Bacteria</taxon>
        <taxon>Bacillati</taxon>
        <taxon>Actinomycetota</taxon>
        <taxon>Actinomycetes</taxon>
        <taxon>Mycobacteriales</taxon>
        <taxon>Corynebacteriaceae</taxon>
        <taxon>Corynebacterium</taxon>
    </lineage>
</organism>
<comment type="caution">
    <text evidence="2">The sequence shown here is derived from an EMBL/GenBank/DDBJ whole genome shotgun (WGS) entry which is preliminary data.</text>
</comment>
<keyword evidence="1" id="KW-0472">Membrane</keyword>
<gene>
    <name evidence="2" type="ORF">JMN37_05130</name>
</gene>
<feature type="transmembrane region" description="Helical" evidence="1">
    <location>
        <begin position="52"/>
        <end position="71"/>
    </location>
</feature>
<accession>A0AAW5HV94</accession>
<dbReference type="EMBL" id="JAEUWV010000004">
    <property type="protein sequence ID" value="MCO6394363.1"/>
    <property type="molecule type" value="Genomic_DNA"/>
</dbReference>
<protein>
    <submittedName>
        <fullName evidence="2">Uncharacterized protein</fullName>
    </submittedName>
</protein>
<dbReference type="AlphaFoldDB" id="A0AAW5HV94"/>